<proteinExistence type="predicted"/>
<accession>A0A9W6GG25</accession>
<organism evidence="1 2">
    <name type="scientific">Propionigenium maris DSM 9537</name>
    <dbReference type="NCBI Taxonomy" id="1123000"/>
    <lineage>
        <taxon>Bacteria</taxon>
        <taxon>Fusobacteriati</taxon>
        <taxon>Fusobacteriota</taxon>
        <taxon>Fusobacteriia</taxon>
        <taxon>Fusobacteriales</taxon>
        <taxon>Fusobacteriaceae</taxon>
        <taxon>Propionigenium</taxon>
    </lineage>
</organism>
<evidence type="ECO:0000313" key="1">
    <source>
        <dbReference type="EMBL" id="GLI54608.1"/>
    </source>
</evidence>
<reference evidence="1" key="1">
    <citation type="submission" date="2022-12" db="EMBL/GenBank/DDBJ databases">
        <title>Reference genome sequencing for broad-spectrum identification of bacterial and archaeal isolates by mass spectrometry.</title>
        <authorList>
            <person name="Sekiguchi Y."/>
            <person name="Tourlousse D.M."/>
        </authorList>
    </citation>
    <scope>NUCLEOTIDE SEQUENCE</scope>
    <source>
        <strain evidence="1">10succ1</strain>
    </source>
</reference>
<dbReference type="Proteomes" id="UP001144471">
    <property type="component" value="Unassembled WGS sequence"/>
</dbReference>
<sequence length="95" mass="11490">MKREVMDIIIKKNSFPCKLQKQEGETLKKFFELDEKFLLSRQERDHLDDLEFKYTFEEEGVKYILLEEYLFKENSPVLDVKSAIGVNYYLNRKIC</sequence>
<name>A0A9W6GG25_9FUSO</name>
<protein>
    <submittedName>
        <fullName evidence="1">Uncharacterized protein</fullName>
    </submittedName>
</protein>
<evidence type="ECO:0000313" key="2">
    <source>
        <dbReference type="Proteomes" id="UP001144471"/>
    </source>
</evidence>
<comment type="caution">
    <text evidence="1">The sequence shown here is derived from an EMBL/GenBank/DDBJ whole genome shotgun (WGS) entry which is preliminary data.</text>
</comment>
<dbReference type="RefSeq" id="WP_281832367.1">
    <property type="nucleotide sequence ID" value="NZ_BSDY01000001.1"/>
</dbReference>
<dbReference type="AlphaFoldDB" id="A0A9W6GG25"/>
<keyword evidence="2" id="KW-1185">Reference proteome</keyword>
<dbReference type="EMBL" id="BSDY01000001">
    <property type="protein sequence ID" value="GLI54608.1"/>
    <property type="molecule type" value="Genomic_DNA"/>
</dbReference>
<gene>
    <name evidence="1" type="ORF">PM10SUCC1_01230</name>
</gene>